<name>A0A843YXU7_9BURK</name>
<dbReference type="PANTHER" id="PTHR43283:SF18">
    <property type="match status" value="1"/>
</dbReference>
<keyword evidence="2" id="KW-0378">Hydrolase</keyword>
<dbReference type="EMBL" id="WINI01000010">
    <property type="protein sequence ID" value="MQR02593.1"/>
    <property type="molecule type" value="Genomic_DNA"/>
</dbReference>
<keyword evidence="3" id="KW-1185">Reference proteome</keyword>
<dbReference type="SUPFAM" id="SSF56601">
    <property type="entry name" value="beta-lactamase/transpeptidase-like"/>
    <property type="match status" value="1"/>
</dbReference>
<dbReference type="RefSeq" id="WP_153236223.1">
    <property type="nucleotide sequence ID" value="NZ_WINI01000010.1"/>
</dbReference>
<dbReference type="OrthoDB" id="9801061at2"/>
<organism evidence="2 3">
    <name type="scientific">Glaciimonas soli</name>
    <dbReference type="NCBI Taxonomy" id="2590999"/>
    <lineage>
        <taxon>Bacteria</taxon>
        <taxon>Pseudomonadati</taxon>
        <taxon>Pseudomonadota</taxon>
        <taxon>Betaproteobacteria</taxon>
        <taxon>Burkholderiales</taxon>
        <taxon>Oxalobacteraceae</taxon>
        <taxon>Glaciimonas</taxon>
    </lineage>
</organism>
<gene>
    <name evidence="2" type="ORF">GEV47_18105</name>
</gene>
<dbReference type="InterPro" id="IPR050789">
    <property type="entry name" value="Diverse_Enzym_Activities"/>
</dbReference>
<evidence type="ECO:0000313" key="3">
    <source>
        <dbReference type="Proteomes" id="UP000451565"/>
    </source>
</evidence>
<dbReference type="InterPro" id="IPR012338">
    <property type="entry name" value="Beta-lactam/transpept-like"/>
</dbReference>
<accession>A0A843YXU7</accession>
<protein>
    <submittedName>
        <fullName evidence="2">Serine hydrolase</fullName>
    </submittedName>
</protein>
<proteinExistence type="predicted"/>
<comment type="caution">
    <text evidence="2">The sequence shown here is derived from an EMBL/GenBank/DDBJ whole genome shotgun (WGS) entry which is preliminary data.</text>
</comment>
<dbReference type="InterPro" id="IPR001466">
    <property type="entry name" value="Beta-lactam-related"/>
</dbReference>
<sequence>MPTLRSHHIVAIGLIFSASLLLSGLCITTEAAENTDATLQVLNRDIPHLLTEAAIPSVSIAQIKQGRIALTAAYGSQSQGTPATTETLYNIASLTKPLTAEVILRMASKNVISLDEPMYSYWTDPDIANDERRKLLTPRLALSHRTGFPNWRDKKDGLKFVNEPGTVWGYSGEGYQYVARFAEKKTDKSFEELAQTYLFDPARMKSTSYIGKPWFEGRIAIPTSAAGEPLKPEIGTHYNAADLVYTTARDYAVFMVAVLKNRSLSSIIAKERNRIQVSMMQQTCQGAKAESCPHETGYGLGWQILDFKDETLMMHTGKDDGIFTFAYLNRTTGDGAVIFTNGEDGYKIILPILERLHTSPMYIRFLQGQMK</sequence>
<dbReference type="GO" id="GO:0016787">
    <property type="term" value="F:hydrolase activity"/>
    <property type="evidence" value="ECO:0007669"/>
    <property type="project" value="UniProtKB-KW"/>
</dbReference>
<dbReference type="Gene3D" id="3.40.710.10">
    <property type="entry name" value="DD-peptidase/beta-lactamase superfamily"/>
    <property type="match status" value="1"/>
</dbReference>
<feature type="domain" description="Beta-lactamase-related" evidence="1">
    <location>
        <begin position="43"/>
        <end position="345"/>
    </location>
</feature>
<dbReference type="PANTHER" id="PTHR43283">
    <property type="entry name" value="BETA-LACTAMASE-RELATED"/>
    <property type="match status" value="1"/>
</dbReference>
<evidence type="ECO:0000313" key="2">
    <source>
        <dbReference type="EMBL" id="MQR02593.1"/>
    </source>
</evidence>
<dbReference type="Pfam" id="PF00144">
    <property type="entry name" value="Beta-lactamase"/>
    <property type="match status" value="1"/>
</dbReference>
<reference evidence="2 3" key="1">
    <citation type="submission" date="2019-10" db="EMBL/GenBank/DDBJ databases">
        <title>Glaciimonas soli sp. nov., a psychrophilic bacterium isolated from the forest soil of a high elevation mountain in Taiwan.</title>
        <authorList>
            <person name="Wang L.-T."/>
            <person name="Shieh W.Y."/>
        </authorList>
    </citation>
    <scope>NUCLEOTIDE SEQUENCE [LARGE SCALE GENOMIC DNA]</scope>
    <source>
        <strain evidence="2 3">GS1</strain>
    </source>
</reference>
<dbReference type="Proteomes" id="UP000451565">
    <property type="component" value="Unassembled WGS sequence"/>
</dbReference>
<dbReference type="AlphaFoldDB" id="A0A843YXU7"/>
<evidence type="ECO:0000259" key="1">
    <source>
        <dbReference type="Pfam" id="PF00144"/>
    </source>
</evidence>